<organism evidence="4 5">
    <name type="scientific">Treponema saccharophilum DSM 2985</name>
    <dbReference type="NCBI Taxonomy" id="907348"/>
    <lineage>
        <taxon>Bacteria</taxon>
        <taxon>Pseudomonadati</taxon>
        <taxon>Spirochaetota</taxon>
        <taxon>Spirochaetia</taxon>
        <taxon>Spirochaetales</taxon>
        <taxon>Treponemataceae</taxon>
        <taxon>Treponema</taxon>
    </lineage>
</organism>
<dbReference type="PANTHER" id="PTHR36449">
    <property type="entry name" value="ACETYLTRANSFERASE-RELATED"/>
    <property type="match status" value="1"/>
</dbReference>
<dbReference type="eggNOG" id="COG0456">
    <property type="taxonomic scope" value="Bacteria"/>
</dbReference>
<reference evidence="4 5" key="1">
    <citation type="submission" date="2011-09" db="EMBL/GenBank/DDBJ databases">
        <title>The draft genome of Treponema saccharophilum DSM 2985.</title>
        <authorList>
            <consortium name="US DOE Joint Genome Institute (JGI-PGF)"/>
            <person name="Lucas S."/>
            <person name="Copeland A."/>
            <person name="Lapidus A."/>
            <person name="Glavina del Rio T."/>
            <person name="Dalin E."/>
            <person name="Tice H."/>
            <person name="Bruce D."/>
            <person name="Goodwin L."/>
            <person name="Pitluck S."/>
            <person name="Peters L."/>
            <person name="Kyrpides N."/>
            <person name="Mavromatis K."/>
            <person name="Ivanova N."/>
            <person name="Markowitz V."/>
            <person name="Cheng J.-F."/>
            <person name="Hugenholtz P."/>
            <person name="Woyke T."/>
            <person name="Wu D."/>
            <person name="Gronow S."/>
            <person name="Wellnitz S."/>
            <person name="Brambilla E."/>
            <person name="Klenk H.-P."/>
            <person name="Eisen J.A."/>
        </authorList>
    </citation>
    <scope>NUCLEOTIDE SEQUENCE [LARGE SCALE GENOMIC DNA]</scope>
    <source>
        <strain evidence="4 5">DSM 2985</strain>
    </source>
</reference>
<dbReference type="RefSeq" id="WP_002704328.1">
    <property type="nucleotide sequence ID" value="NZ_AGRW01000046.1"/>
</dbReference>
<gene>
    <name evidence="4" type="ORF">TresaDRAFT_1980</name>
</gene>
<keyword evidence="1" id="KW-1277">Toxin-antitoxin system</keyword>
<dbReference type="InterPro" id="IPR016181">
    <property type="entry name" value="Acyl_CoA_acyltransferase"/>
</dbReference>
<evidence type="ECO:0000256" key="2">
    <source>
        <dbReference type="ARBA" id="ARBA00022679"/>
    </source>
</evidence>
<dbReference type="SUPFAM" id="SSF55729">
    <property type="entry name" value="Acyl-CoA N-acyltransferases (Nat)"/>
    <property type="match status" value="1"/>
</dbReference>
<dbReference type="STRING" id="907348.TresaDRAFT_1980"/>
<dbReference type="EMBL" id="AGRW01000046">
    <property type="protein sequence ID" value="EIC01838.1"/>
    <property type="molecule type" value="Genomic_DNA"/>
</dbReference>
<keyword evidence="2" id="KW-0808">Transferase</keyword>
<keyword evidence="5" id="KW-1185">Reference proteome</keyword>
<evidence type="ECO:0000313" key="4">
    <source>
        <dbReference type="EMBL" id="EIC01838.1"/>
    </source>
</evidence>
<accession>H7EKT0</accession>
<dbReference type="Proteomes" id="UP000003571">
    <property type="component" value="Unassembled WGS sequence"/>
</dbReference>
<protein>
    <recommendedName>
        <fullName evidence="6">N-acetyltransferase domain-containing protein</fullName>
    </recommendedName>
</protein>
<proteinExistence type="predicted"/>
<dbReference type="AlphaFoldDB" id="H7EKT0"/>
<keyword evidence="3" id="KW-0012">Acyltransferase</keyword>
<evidence type="ECO:0000256" key="3">
    <source>
        <dbReference type="ARBA" id="ARBA00023315"/>
    </source>
</evidence>
<dbReference type="Gene3D" id="3.40.630.30">
    <property type="match status" value="1"/>
</dbReference>
<dbReference type="OrthoDB" id="9801191at2"/>
<name>H7EKT0_9SPIR</name>
<dbReference type="PANTHER" id="PTHR36449:SF1">
    <property type="entry name" value="ACETYLTRANSFERASE"/>
    <property type="match status" value="1"/>
</dbReference>
<evidence type="ECO:0000256" key="1">
    <source>
        <dbReference type="ARBA" id="ARBA00022649"/>
    </source>
</evidence>
<sequence>MLDLLVDDVSEILTIEKLSAENLNDSFSVLNEFEEYKTFLYNDALNYQEMFISKTYLLIEKSTRSIIAYISLAADTVALNPREKKKFGMDDIPFMFLPALKITKLAVACGYEEQYAHVGSFLIEFACDKAFSVNNDFFSCRIVSVDADVEHNPNVIEFYKKNGFQPMKSNIYKRKFPLRTKIVGMWRDML</sequence>
<dbReference type="GO" id="GO:0016746">
    <property type="term" value="F:acyltransferase activity"/>
    <property type="evidence" value="ECO:0007669"/>
    <property type="project" value="UniProtKB-KW"/>
</dbReference>
<comment type="caution">
    <text evidence="4">The sequence shown here is derived from an EMBL/GenBank/DDBJ whole genome shotgun (WGS) entry which is preliminary data.</text>
</comment>
<evidence type="ECO:0000313" key="5">
    <source>
        <dbReference type="Proteomes" id="UP000003571"/>
    </source>
</evidence>
<evidence type="ECO:0008006" key="6">
    <source>
        <dbReference type="Google" id="ProtNLM"/>
    </source>
</evidence>